<evidence type="ECO:0000313" key="19">
    <source>
        <dbReference type="Proteomes" id="UP001596391"/>
    </source>
</evidence>
<keyword evidence="12 15" id="KW-0472">Membrane</keyword>
<keyword evidence="11 15" id="KW-1133">Transmembrane helix</keyword>
<evidence type="ECO:0000256" key="6">
    <source>
        <dbReference type="ARBA" id="ARBA00022670"/>
    </source>
</evidence>
<evidence type="ECO:0000259" key="17">
    <source>
        <dbReference type="Pfam" id="PF03717"/>
    </source>
</evidence>
<comment type="caution">
    <text evidence="18">The sequence shown here is derived from an EMBL/GenBank/DDBJ whole genome shotgun (WGS) entry which is preliminary data.</text>
</comment>
<dbReference type="InterPro" id="IPR036138">
    <property type="entry name" value="PBP_dimer_sf"/>
</dbReference>
<keyword evidence="6" id="KW-0645">Protease</keyword>
<evidence type="ECO:0000256" key="15">
    <source>
        <dbReference type="SAM" id="Phobius"/>
    </source>
</evidence>
<dbReference type="Pfam" id="PF03717">
    <property type="entry name" value="PBP_dimer"/>
    <property type="match status" value="1"/>
</dbReference>
<dbReference type="RefSeq" id="WP_263371656.1">
    <property type="nucleotide sequence ID" value="NZ_JAGSYD010000003.1"/>
</dbReference>
<evidence type="ECO:0000256" key="1">
    <source>
        <dbReference type="ARBA" id="ARBA00004167"/>
    </source>
</evidence>
<keyword evidence="9" id="KW-0133">Cell shape</keyword>
<evidence type="ECO:0000313" key="18">
    <source>
        <dbReference type="EMBL" id="MFC6645277.1"/>
    </source>
</evidence>
<evidence type="ECO:0000256" key="9">
    <source>
        <dbReference type="ARBA" id="ARBA00022960"/>
    </source>
</evidence>
<keyword evidence="8 18" id="KW-0378">Hydrolase</keyword>
<dbReference type="PANTHER" id="PTHR30627:SF2">
    <property type="entry name" value="PEPTIDOGLYCAN D,D-TRANSPEPTIDASE MRDA"/>
    <property type="match status" value="1"/>
</dbReference>
<organism evidence="18 19">
    <name type="scientific">Granulicella cerasi</name>
    <dbReference type="NCBI Taxonomy" id="741063"/>
    <lineage>
        <taxon>Bacteria</taxon>
        <taxon>Pseudomonadati</taxon>
        <taxon>Acidobacteriota</taxon>
        <taxon>Terriglobia</taxon>
        <taxon>Terriglobales</taxon>
        <taxon>Acidobacteriaceae</taxon>
        <taxon>Granulicella</taxon>
    </lineage>
</organism>
<proteinExistence type="predicted"/>
<dbReference type="InterPro" id="IPR050515">
    <property type="entry name" value="Beta-lactam/transpept"/>
</dbReference>
<comment type="subcellular location">
    <subcellularLocation>
        <location evidence="2">Cell membrane</location>
    </subcellularLocation>
    <subcellularLocation>
        <location evidence="1">Membrane</location>
        <topology evidence="1">Single-pass membrane protein</topology>
    </subcellularLocation>
</comment>
<dbReference type="InterPro" id="IPR017790">
    <property type="entry name" value="Penicillin-binding_protein_2"/>
</dbReference>
<name>A0ABW1Z9T0_9BACT</name>
<feature type="compositionally biased region" description="Low complexity" evidence="14">
    <location>
        <begin position="620"/>
        <end position="642"/>
    </location>
</feature>
<keyword evidence="10" id="KW-0573">Peptidoglycan synthesis</keyword>
<evidence type="ECO:0000256" key="12">
    <source>
        <dbReference type="ARBA" id="ARBA00023136"/>
    </source>
</evidence>
<dbReference type="Gene3D" id="3.90.1310.10">
    <property type="entry name" value="Penicillin-binding protein 2a (Domain 2)"/>
    <property type="match status" value="1"/>
</dbReference>
<evidence type="ECO:0000259" key="16">
    <source>
        <dbReference type="Pfam" id="PF00905"/>
    </source>
</evidence>
<sequence>MELENFRREEKLPPQKLAIAQYVVAAVLLALVAGMWRLSVLGADSYRVLAEQNRVRKVPVLAPRGKIFDREGRIIVDNYPSVSCYLLREQTKNLDADMPRIAEGLHMTVDQIQAILKRYAYAPKYQPLPLKQDITPDEQAFIEAHRTELPELQTLDEQRRLYPRDGFMAHVIGYVGEVSENDLKQTRYAFYSPGDVVGKSGIEESYDEELRGQDGSRDVIVNSHGKEVGLMGQELAKPGRDLYLTIDLDLQKAAERALEGKTGAIVAMDPHTGEILAMASRPTFDPNQFAVRLSKAYWQSILDNPDHPLLNKAIQAQVAPGSTFKVIMTMAGLQENVAQNLTVSCNGGATFYGHFFGCDRHHGFVDIHNALPYSCDTYYYTLANRLGIDTMARYANSVGVGVKTGVDLPEEAAGTMPSEQWKMKVMHDKWYAGETISVGIGQGAIQATPLQMARALSGIASGGVLRRPHLVMDKELSADELSAVKQTFPGSGEKTIPLTPENWQIITDDMAGVTGPIGTAAEAHLEGVDFVGKTGTADVVSGRKKGDHNRNTIPNAWFVGMTPRRNPDIVVAVLWEHGYWGNNSAKLAAQVITAFVNKQREKAGNLVKVAAVKPQVGLGDAAPAADANSATTTPADPDAAHSPAKKDNE</sequence>
<evidence type="ECO:0000256" key="13">
    <source>
        <dbReference type="ARBA" id="ARBA00023316"/>
    </source>
</evidence>
<gene>
    <name evidence="18" type="primary">mrdA</name>
    <name evidence="18" type="ORF">ACFQBQ_06675</name>
</gene>
<evidence type="ECO:0000256" key="5">
    <source>
        <dbReference type="ARBA" id="ARBA00022645"/>
    </source>
</evidence>
<evidence type="ECO:0000256" key="7">
    <source>
        <dbReference type="ARBA" id="ARBA00022692"/>
    </source>
</evidence>
<dbReference type="Gene3D" id="3.30.1390.30">
    <property type="entry name" value="Penicillin-binding protein 2a, domain 3"/>
    <property type="match status" value="1"/>
</dbReference>
<dbReference type="PANTHER" id="PTHR30627">
    <property type="entry name" value="PEPTIDOGLYCAN D,D-TRANSPEPTIDASE"/>
    <property type="match status" value="1"/>
</dbReference>
<dbReference type="SUPFAM" id="SSF56601">
    <property type="entry name" value="beta-lactamase/transpeptidase-like"/>
    <property type="match status" value="1"/>
</dbReference>
<dbReference type="NCBIfam" id="TIGR03423">
    <property type="entry name" value="pbp2_mrdA"/>
    <property type="match status" value="1"/>
</dbReference>
<protein>
    <submittedName>
        <fullName evidence="18">Penicillin-binding protein 2</fullName>
        <ecNumber evidence="18">3.4.16.4</ecNumber>
    </submittedName>
</protein>
<keyword evidence="4" id="KW-0997">Cell inner membrane</keyword>
<reference evidence="19" key="1">
    <citation type="journal article" date="2019" name="Int. J. Syst. Evol. Microbiol.">
        <title>The Global Catalogue of Microorganisms (GCM) 10K type strain sequencing project: providing services to taxonomists for standard genome sequencing and annotation.</title>
        <authorList>
            <consortium name="The Broad Institute Genomics Platform"/>
            <consortium name="The Broad Institute Genome Sequencing Center for Infectious Disease"/>
            <person name="Wu L."/>
            <person name="Ma J."/>
        </authorList>
    </citation>
    <scope>NUCLEOTIDE SEQUENCE [LARGE SCALE GENOMIC DNA]</scope>
    <source>
        <strain evidence="19">CGMCC 1.16026</strain>
    </source>
</reference>
<dbReference type="Proteomes" id="UP001596391">
    <property type="component" value="Unassembled WGS sequence"/>
</dbReference>
<dbReference type="SUPFAM" id="SSF56519">
    <property type="entry name" value="Penicillin binding protein dimerisation domain"/>
    <property type="match status" value="1"/>
</dbReference>
<feature type="transmembrane region" description="Helical" evidence="15">
    <location>
        <begin position="17"/>
        <end position="36"/>
    </location>
</feature>
<dbReference type="Gene3D" id="3.40.710.10">
    <property type="entry name" value="DD-peptidase/beta-lactamase superfamily"/>
    <property type="match status" value="1"/>
</dbReference>
<keyword evidence="19" id="KW-1185">Reference proteome</keyword>
<evidence type="ECO:0000256" key="2">
    <source>
        <dbReference type="ARBA" id="ARBA00004236"/>
    </source>
</evidence>
<feature type="region of interest" description="Disordered" evidence="14">
    <location>
        <begin position="620"/>
        <end position="649"/>
    </location>
</feature>
<dbReference type="EC" id="3.4.16.4" evidence="18"/>
<dbReference type="InterPro" id="IPR012338">
    <property type="entry name" value="Beta-lactam/transpept-like"/>
</dbReference>
<dbReference type="InterPro" id="IPR005311">
    <property type="entry name" value="PBP_dimer"/>
</dbReference>
<feature type="domain" description="Penicillin-binding protein dimerisation" evidence="17">
    <location>
        <begin position="61"/>
        <end position="228"/>
    </location>
</feature>
<evidence type="ECO:0000256" key="4">
    <source>
        <dbReference type="ARBA" id="ARBA00022519"/>
    </source>
</evidence>
<evidence type="ECO:0000256" key="3">
    <source>
        <dbReference type="ARBA" id="ARBA00022475"/>
    </source>
</evidence>
<evidence type="ECO:0000256" key="11">
    <source>
        <dbReference type="ARBA" id="ARBA00022989"/>
    </source>
</evidence>
<dbReference type="Pfam" id="PF00905">
    <property type="entry name" value="Transpeptidase"/>
    <property type="match status" value="1"/>
</dbReference>
<evidence type="ECO:0000256" key="8">
    <source>
        <dbReference type="ARBA" id="ARBA00022801"/>
    </source>
</evidence>
<keyword evidence="5 18" id="KW-0121">Carboxypeptidase</keyword>
<dbReference type="InterPro" id="IPR001460">
    <property type="entry name" value="PCN-bd_Tpept"/>
</dbReference>
<dbReference type="GO" id="GO:0009002">
    <property type="term" value="F:serine-type D-Ala-D-Ala carboxypeptidase activity"/>
    <property type="evidence" value="ECO:0007669"/>
    <property type="project" value="UniProtKB-EC"/>
</dbReference>
<keyword evidence="3" id="KW-1003">Cell membrane</keyword>
<evidence type="ECO:0000256" key="14">
    <source>
        <dbReference type="SAM" id="MobiDB-lite"/>
    </source>
</evidence>
<keyword evidence="13" id="KW-0961">Cell wall biogenesis/degradation</keyword>
<feature type="domain" description="Penicillin-binding protein transpeptidase" evidence="16">
    <location>
        <begin position="263"/>
        <end position="592"/>
    </location>
</feature>
<accession>A0ABW1Z9T0</accession>
<keyword evidence="7 15" id="KW-0812">Transmembrane</keyword>
<dbReference type="EMBL" id="JBHSWI010000001">
    <property type="protein sequence ID" value="MFC6645277.1"/>
    <property type="molecule type" value="Genomic_DNA"/>
</dbReference>
<evidence type="ECO:0000256" key="10">
    <source>
        <dbReference type="ARBA" id="ARBA00022984"/>
    </source>
</evidence>